<name>A0ABN8BYH7_9STRA</name>
<feature type="region of interest" description="Disordered" evidence="1">
    <location>
        <begin position="19"/>
        <end position="44"/>
    </location>
</feature>
<keyword evidence="3" id="KW-1185">Reference proteome</keyword>
<feature type="compositionally biased region" description="Basic and acidic residues" evidence="1">
    <location>
        <begin position="130"/>
        <end position="144"/>
    </location>
</feature>
<accession>A0ABN8BYH7</accession>
<feature type="region of interest" description="Disordered" evidence="1">
    <location>
        <begin position="78"/>
        <end position="147"/>
    </location>
</feature>
<organism evidence="2 3">
    <name type="scientific">Peronospora farinosa</name>
    <dbReference type="NCBI Taxonomy" id="134698"/>
    <lineage>
        <taxon>Eukaryota</taxon>
        <taxon>Sar</taxon>
        <taxon>Stramenopiles</taxon>
        <taxon>Oomycota</taxon>
        <taxon>Peronosporomycetes</taxon>
        <taxon>Peronosporales</taxon>
        <taxon>Peronosporaceae</taxon>
        <taxon>Peronospora</taxon>
    </lineage>
</organism>
<proteinExistence type="predicted"/>
<feature type="compositionally biased region" description="Basic and acidic residues" evidence="1">
    <location>
        <begin position="318"/>
        <end position="329"/>
    </location>
</feature>
<sequence>MRLHPTFYVGRLKAYLPADLPSNLPRSSVPARNPTSLDDDVDDDWDQVLPERVQTRSAGVLRTQSSQVDVGAQPVPAAHVESAQQPQSQHPHDLELSQPSREHQVGHSSIPRLQREVGAAHHSTVQAPDCENRRSSPEVFRRDAPPPLVDASEACRETLQGSLVGIYFPADDTWEPSSTLSQDVPDVVEGYESRRKTVIATDAAGFIPDIASRDAHEQRNRDDLPSDSDTETYYEAREHMDDTVDDLGYVNALGDRKDALSLAVARTPGAPKGFSHNGQSMDEYDRACLAHTPSRPIPAGPVAICPRCTLEIPHECGRNKGDTRHKSYDRCAGAGRQ</sequence>
<dbReference type="Proteomes" id="UP001157938">
    <property type="component" value="Unassembled WGS sequence"/>
</dbReference>
<feature type="compositionally biased region" description="Basic and acidic residues" evidence="1">
    <location>
        <begin position="211"/>
        <end position="224"/>
    </location>
</feature>
<gene>
    <name evidence="2" type="ORF">PFR001_LOCUS1736</name>
</gene>
<feature type="compositionally biased region" description="Basic and acidic residues" evidence="1">
    <location>
        <begin position="90"/>
        <end position="105"/>
    </location>
</feature>
<feature type="region of interest" description="Disordered" evidence="1">
    <location>
        <begin position="210"/>
        <end position="229"/>
    </location>
</feature>
<protein>
    <submittedName>
        <fullName evidence="2">Uncharacterized protein</fullName>
    </submittedName>
</protein>
<reference evidence="2 3" key="1">
    <citation type="submission" date="2021-11" db="EMBL/GenBank/DDBJ databases">
        <authorList>
            <person name="Islam A."/>
            <person name="Islam S."/>
            <person name="Flora M.S."/>
            <person name="Rahman M."/>
            <person name="Ziaur R.M."/>
            <person name="Epstein J.H."/>
            <person name="Hassan M."/>
            <person name="Klassen M."/>
            <person name="Woodard K."/>
            <person name="Webb A."/>
            <person name="Webby R.J."/>
            <person name="El Zowalaty M.E."/>
        </authorList>
    </citation>
    <scope>NUCLEOTIDE SEQUENCE [LARGE SCALE GENOMIC DNA]</scope>
    <source>
        <strain evidence="2">Pf1</strain>
    </source>
</reference>
<evidence type="ECO:0000256" key="1">
    <source>
        <dbReference type="SAM" id="MobiDB-lite"/>
    </source>
</evidence>
<dbReference type="EMBL" id="CAKLBC010000351">
    <property type="protein sequence ID" value="CAH0486084.1"/>
    <property type="molecule type" value="Genomic_DNA"/>
</dbReference>
<evidence type="ECO:0000313" key="3">
    <source>
        <dbReference type="Proteomes" id="UP001157938"/>
    </source>
</evidence>
<comment type="caution">
    <text evidence="2">The sequence shown here is derived from an EMBL/GenBank/DDBJ whole genome shotgun (WGS) entry which is preliminary data.</text>
</comment>
<evidence type="ECO:0000313" key="2">
    <source>
        <dbReference type="EMBL" id="CAH0486084.1"/>
    </source>
</evidence>
<feature type="region of interest" description="Disordered" evidence="1">
    <location>
        <begin position="318"/>
        <end position="337"/>
    </location>
</feature>